<dbReference type="EMBL" id="MVHH01000003">
    <property type="protein sequence ID" value="ORA00739.1"/>
    <property type="molecule type" value="Genomic_DNA"/>
</dbReference>
<sequence>MGGHSEGAAMIDVLIVSIVMPLAPCGGSGYYDPRHEICQPYLPADPQPGYDQSCSGGYYDPAHGVCAPYEPAYPPPFYHRYDNAAGGSAGD</sequence>
<dbReference type="STRING" id="342002.BST15_02965"/>
<keyword evidence="4" id="KW-1185">Reference proteome</keyword>
<proteinExistence type="predicted"/>
<dbReference type="Proteomes" id="UP000192327">
    <property type="component" value="Unassembled WGS sequence"/>
</dbReference>
<dbReference type="PATRIC" id="fig|342002.3.peg.524"/>
<evidence type="ECO:0000313" key="1">
    <source>
        <dbReference type="EMBL" id="KKC01164.1"/>
    </source>
</evidence>
<name>A0A0F5N271_9MYCO</name>
<reference evidence="2 4" key="3">
    <citation type="submission" date="2016-12" db="EMBL/GenBank/DDBJ databases">
        <title>The new phylogeny of genus Mycobacterium.</title>
        <authorList>
            <person name="Tortoli E."/>
            <person name="Trovato A."/>
            <person name="Cirillo D.M."/>
        </authorList>
    </citation>
    <scope>NUCLEOTIDE SEQUENCE [LARGE SCALE GENOMIC DNA]</scope>
    <source>
        <strain evidence="2 4">DSM 44942</strain>
    </source>
</reference>
<protein>
    <submittedName>
        <fullName evidence="1">Uncharacterized protein</fullName>
    </submittedName>
</protein>
<organism evidence="1 3">
    <name type="scientific">Mycolicibacter arupensis</name>
    <dbReference type="NCBI Taxonomy" id="342002"/>
    <lineage>
        <taxon>Bacteria</taxon>
        <taxon>Bacillati</taxon>
        <taxon>Actinomycetota</taxon>
        <taxon>Actinomycetes</taxon>
        <taxon>Mycobacteriales</taxon>
        <taxon>Mycobacteriaceae</taxon>
        <taxon>Mycolicibacter</taxon>
    </lineage>
</organism>
<comment type="caution">
    <text evidence="1">The sequence shown here is derived from an EMBL/GenBank/DDBJ whole genome shotgun (WGS) entry which is preliminary data.</text>
</comment>
<dbReference type="EMBL" id="LASW01000003">
    <property type="protein sequence ID" value="KKC01164.1"/>
    <property type="molecule type" value="Genomic_DNA"/>
</dbReference>
<accession>A0A0F5N271</accession>
<dbReference type="AlphaFoldDB" id="A0A0F5N271"/>
<evidence type="ECO:0000313" key="3">
    <source>
        <dbReference type="Proteomes" id="UP000034416"/>
    </source>
</evidence>
<evidence type="ECO:0000313" key="4">
    <source>
        <dbReference type="Proteomes" id="UP000192327"/>
    </source>
</evidence>
<reference evidence="3" key="1">
    <citation type="submission" date="2015-04" db="EMBL/GenBank/DDBJ databases">
        <title>Genome sequence of Mycobacterium arupense GUC1.</title>
        <authorList>
            <person name="Greninger A.L."/>
            <person name="Cunningham G."/>
            <person name="Chiu C.Y."/>
            <person name="Miller S."/>
        </authorList>
    </citation>
    <scope>NUCLEOTIDE SEQUENCE [LARGE SCALE GENOMIC DNA]</scope>
    <source>
        <strain evidence="3">GUC1</strain>
    </source>
</reference>
<reference evidence="1" key="2">
    <citation type="submission" date="2015-04" db="EMBL/GenBank/DDBJ databases">
        <title>Genome sequence of Mycobacterium arupense strain GUC1.</title>
        <authorList>
            <person name="Greninger A.L."/>
            <person name="Cunningham G."/>
            <person name="Chiu C.Y."/>
            <person name="Miller S."/>
        </authorList>
    </citation>
    <scope>NUCLEOTIDE SEQUENCE</scope>
    <source>
        <strain evidence="1">GUC1</strain>
    </source>
</reference>
<dbReference type="Proteomes" id="UP000034416">
    <property type="component" value="Unassembled WGS sequence"/>
</dbReference>
<gene>
    <name evidence="2" type="ORF">BST15_02965</name>
    <name evidence="1" type="ORF">WR43_01440</name>
</gene>
<evidence type="ECO:0000313" key="2">
    <source>
        <dbReference type="EMBL" id="ORA00739.1"/>
    </source>
</evidence>